<keyword evidence="4" id="KW-0472">Membrane</keyword>
<name>A0A543LIE3_9BURK</name>
<dbReference type="InterPro" id="IPR029095">
    <property type="entry name" value="NarX-like_N"/>
</dbReference>
<evidence type="ECO:0000256" key="4">
    <source>
        <dbReference type="ARBA" id="ARBA00023136"/>
    </source>
</evidence>
<gene>
    <name evidence="7" type="ORF">BDD18_0197</name>
</gene>
<protein>
    <submittedName>
        <fullName evidence="7">PilJ/NarX-like methyl-accepting chemotaxis transducer</fullName>
    </submittedName>
</protein>
<evidence type="ECO:0000256" key="1">
    <source>
        <dbReference type="ARBA" id="ARBA00004141"/>
    </source>
</evidence>
<evidence type="ECO:0000313" key="7">
    <source>
        <dbReference type="EMBL" id="TQN07109.1"/>
    </source>
</evidence>
<feature type="signal peptide" evidence="5">
    <location>
        <begin position="1"/>
        <end position="20"/>
    </location>
</feature>
<feature type="domain" description="NarX-like N-terminal" evidence="6">
    <location>
        <begin position="23"/>
        <end position="124"/>
    </location>
</feature>
<evidence type="ECO:0000256" key="5">
    <source>
        <dbReference type="SAM" id="SignalP"/>
    </source>
</evidence>
<dbReference type="Proteomes" id="UP000316993">
    <property type="component" value="Unassembled WGS sequence"/>
</dbReference>
<feature type="chain" id="PRO_5022191459" evidence="5">
    <location>
        <begin position="21"/>
        <end position="262"/>
    </location>
</feature>
<comment type="caution">
    <text evidence="7">The sequence shown here is derived from an EMBL/GenBank/DDBJ whole genome shotgun (WGS) entry which is preliminary data.</text>
</comment>
<comment type="subcellular location">
    <subcellularLocation>
        <location evidence="1">Membrane</location>
        <topology evidence="1">Multi-pass membrane protein</topology>
    </subcellularLocation>
</comment>
<evidence type="ECO:0000256" key="2">
    <source>
        <dbReference type="ARBA" id="ARBA00022692"/>
    </source>
</evidence>
<evidence type="ECO:0000256" key="3">
    <source>
        <dbReference type="ARBA" id="ARBA00022989"/>
    </source>
</evidence>
<keyword evidence="5" id="KW-0732">Signal</keyword>
<accession>A0A543LIE3</accession>
<evidence type="ECO:0000259" key="6">
    <source>
        <dbReference type="Pfam" id="PF13675"/>
    </source>
</evidence>
<proteinExistence type="predicted"/>
<feature type="domain" description="NarX-like N-terminal" evidence="6">
    <location>
        <begin position="144"/>
        <end position="227"/>
    </location>
</feature>
<dbReference type="Pfam" id="PF13675">
    <property type="entry name" value="PilJ"/>
    <property type="match status" value="2"/>
</dbReference>
<dbReference type="AlphaFoldDB" id="A0A543LIE3"/>
<dbReference type="EMBL" id="VFPV01000001">
    <property type="protein sequence ID" value="TQN07109.1"/>
    <property type="molecule type" value="Genomic_DNA"/>
</dbReference>
<keyword evidence="3" id="KW-1133">Transmembrane helix</keyword>
<sequence>MVQWVAAGVVLPTWAATAQAQMALSAAINVSGSFRALSQRMAKAYCQQHLQVLPLAALDVLAKVRKQAQAGAADLAKGSTAGAWPADLSRQLEEVQKQYTVLNTLTATAPSKASAAAVAEQADRMMTAAQTATESLEKLARAPSAKLVGMAGRQRMLSQRMAKQYFLLAAGVDPKASQTQMNADAAEFKQALQALAAAPVSTPAIRTELELGQAQWLFFEAAMRRHPDTKGMEAVATTSERLLEVMDRLTSLYDAALREVLG</sequence>
<dbReference type="GO" id="GO:0016020">
    <property type="term" value="C:membrane"/>
    <property type="evidence" value="ECO:0007669"/>
    <property type="project" value="UniProtKB-SubCell"/>
</dbReference>
<evidence type="ECO:0000313" key="8">
    <source>
        <dbReference type="Proteomes" id="UP000316993"/>
    </source>
</evidence>
<keyword evidence="2" id="KW-0812">Transmembrane</keyword>
<organism evidence="7 8">
    <name type="scientific">Acidovorax temperans</name>
    <dbReference type="NCBI Taxonomy" id="80878"/>
    <lineage>
        <taxon>Bacteria</taxon>
        <taxon>Pseudomonadati</taxon>
        <taxon>Pseudomonadota</taxon>
        <taxon>Betaproteobacteria</taxon>
        <taxon>Burkholderiales</taxon>
        <taxon>Comamonadaceae</taxon>
        <taxon>Acidovorax</taxon>
    </lineage>
</organism>
<reference evidence="7 8" key="1">
    <citation type="submission" date="2019-06" db="EMBL/GenBank/DDBJ databases">
        <title>Genomic Encyclopedia of Archaeal and Bacterial Type Strains, Phase II (KMG-II): from individual species to whole genera.</title>
        <authorList>
            <person name="Goeker M."/>
        </authorList>
    </citation>
    <scope>NUCLEOTIDE SEQUENCE [LARGE SCALE GENOMIC DNA]</scope>
    <source>
        <strain evidence="7 8">DSM 7270</strain>
    </source>
</reference>